<sequence>MSAAHAIITDTAPKVALMSPLSDEDEDDDDICPVCESECTCHNRSNNAAPAPPRTISSTHSSNPSSSSSVPPTLKIKLTLPSNLKFRSNLDALQKPKTSDRPTPYVSESHHNDVAELPQHPVASGSGHLPSRRLGRPPKTNSHPHASTVSDTNQKVYVHGPSARPTLRPSAARAPAKPKRKVSGSAAFRGRGDGPRVRARGKAFLNAPRKSFAQMVAEDSDSLEEVSDIFPTFVSAASISSRRTSSSDSSSSDLTDLSDPSSDSDEDTLSARTRRQKTKSKQDMFNDDGSRKRRDQVNRWEIRTRTKSVGPDGKEGESGEASSEDDGVVAEGEDSDETDSDEDEDEAEGEADAENEGLMEVEEDEAELSGDGKLGVSFGGVAWSEDEEESSFDADLFFANLEGSSDSDSAPTPRLAAQVSDGDSDVDNTVSFSADEDDALFLMDVDPSTHVRRDHGGFEFGVALGGLSAAWDDPFAISYTVDKSDEEMSVDGSDDSDTVDDGMLEDSGAMLEETEGETTEDELVDANGLPNSRAMMLFKWPTTVSTVSTVDPLSTMSPRNHFSPPVDAPQSVRIALASFTAHSGSPLPTPAEILAGKISMDDYDEMDHKLYVRSKRAVMGEFVPVGEAATRAFAVVNGSGTEAASTPFPRTRVHRVPRSSAIDDISTTNDDNGSPIRRRTQQTTSDLQLVSSDDGGPHSQTQTSEASSADAIDLDDVLDAAFLGAESPTLSLGRLADYTPKFTATGDRMRDESLSRWDRIPVATFRQTRETATLDNAGSDTMNTPMGGRTLMNDTKAKGHSKASNRKHSKAHANKFIVSPVILPTPDGNVKTSSQATSASPPPLPKLEVSGVVVVAATAQFRRLRF</sequence>
<reference evidence="2 3" key="1">
    <citation type="submission" date="2019-02" db="EMBL/GenBank/DDBJ databases">
        <title>Genome sequencing of the rare red list fungi Antrodiella citrinella (Flaviporus citrinellus).</title>
        <authorList>
            <person name="Buettner E."/>
            <person name="Kellner H."/>
        </authorList>
    </citation>
    <scope>NUCLEOTIDE SEQUENCE [LARGE SCALE GENOMIC DNA]</scope>
    <source>
        <strain evidence="2 3">DSM 108506</strain>
    </source>
</reference>
<feature type="region of interest" description="Disordered" evidence="1">
    <location>
        <begin position="775"/>
        <end position="810"/>
    </location>
</feature>
<evidence type="ECO:0000313" key="3">
    <source>
        <dbReference type="Proteomes" id="UP000308730"/>
    </source>
</evidence>
<feature type="compositionally biased region" description="Basic residues" evidence="1">
    <location>
        <begin position="798"/>
        <end position="810"/>
    </location>
</feature>
<dbReference type="OrthoDB" id="3259498at2759"/>
<feature type="compositionally biased region" description="Low complexity" evidence="1">
    <location>
        <begin position="238"/>
        <end position="261"/>
    </location>
</feature>
<feature type="compositionally biased region" description="Acidic residues" evidence="1">
    <location>
        <begin position="322"/>
        <end position="368"/>
    </location>
</feature>
<feature type="region of interest" description="Disordered" evidence="1">
    <location>
        <begin position="822"/>
        <end position="845"/>
    </location>
</feature>
<evidence type="ECO:0000256" key="1">
    <source>
        <dbReference type="SAM" id="MobiDB-lite"/>
    </source>
</evidence>
<protein>
    <submittedName>
        <fullName evidence="2">Uncharacterized protein</fullName>
    </submittedName>
</protein>
<name>A0A4S4ML97_9APHY</name>
<keyword evidence="3" id="KW-1185">Reference proteome</keyword>
<feature type="compositionally biased region" description="Acidic residues" evidence="1">
    <location>
        <begin position="22"/>
        <end position="31"/>
    </location>
</feature>
<dbReference type="EMBL" id="SGPM01000350">
    <property type="protein sequence ID" value="THH26425.1"/>
    <property type="molecule type" value="Genomic_DNA"/>
</dbReference>
<evidence type="ECO:0000313" key="2">
    <source>
        <dbReference type="EMBL" id="THH26425.1"/>
    </source>
</evidence>
<feature type="compositionally biased region" description="Polar residues" evidence="1">
    <location>
        <begin position="775"/>
        <end position="784"/>
    </location>
</feature>
<feature type="compositionally biased region" description="Polar residues" evidence="1">
    <location>
        <begin position="681"/>
        <end position="691"/>
    </location>
</feature>
<feature type="region of interest" description="Disordered" evidence="1">
    <location>
        <begin position="401"/>
        <end position="426"/>
    </location>
</feature>
<feature type="compositionally biased region" description="Polar residues" evidence="1">
    <location>
        <begin position="139"/>
        <end position="155"/>
    </location>
</feature>
<feature type="compositionally biased region" description="Low complexity" evidence="1">
    <location>
        <begin position="55"/>
        <end position="73"/>
    </location>
</feature>
<dbReference type="AlphaFoldDB" id="A0A4S4ML97"/>
<gene>
    <name evidence="2" type="ORF">EUX98_g7760</name>
</gene>
<dbReference type="Proteomes" id="UP000308730">
    <property type="component" value="Unassembled WGS sequence"/>
</dbReference>
<comment type="caution">
    <text evidence="2">The sequence shown here is derived from an EMBL/GenBank/DDBJ whole genome shotgun (WGS) entry which is preliminary data.</text>
</comment>
<feature type="region of interest" description="Disordered" evidence="1">
    <location>
        <begin position="640"/>
        <end position="710"/>
    </location>
</feature>
<feature type="region of interest" description="Disordered" evidence="1">
    <location>
        <begin position="1"/>
        <end position="74"/>
    </location>
</feature>
<proteinExistence type="predicted"/>
<feature type="region of interest" description="Disordered" evidence="1">
    <location>
        <begin position="89"/>
        <end position="198"/>
    </location>
</feature>
<accession>A0A4S4ML97</accession>
<organism evidence="2 3">
    <name type="scientific">Antrodiella citrinella</name>
    <dbReference type="NCBI Taxonomy" id="2447956"/>
    <lineage>
        <taxon>Eukaryota</taxon>
        <taxon>Fungi</taxon>
        <taxon>Dikarya</taxon>
        <taxon>Basidiomycota</taxon>
        <taxon>Agaricomycotina</taxon>
        <taxon>Agaricomycetes</taxon>
        <taxon>Polyporales</taxon>
        <taxon>Steccherinaceae</taxon>
        <taxon>Antrodiella</taxon>
    </lineage>
</organism>
<feature type="region of interest" description="Disordered" evidence="1">
    <location>
        <begin position="238"/>
        <end position="389"/>
    </location>
</feature>
<feature type="compositionally biased region" description="Basic and acidic residues" evidence="1">
    <location>
        <begin position="280"/>
        <end position="304"/>
    </location>
</feature>